<evidence type="ECO:0000256" key="2">
    <source>
        <dbReference type="ARBA" id="ARBA00022833"/>
    </source>
</evidence>
<protein>
    <submittedName>
        <fullName evidence="7">Transcriptional regulatory</fullName>
    </submittedName>
</protein>
<gene>
    <name evidence="7" type="ORF">FSPOR_8017</name>
</gene>
<keyword evidence="8" id="KW-1185">Reference proteome</keyword>
<sequence>MNPMLEQHPHNLDLGEILLDLPDQFVTFNEAFTTVTQLAVSILRHSKISVRFGDDLGSRELLTRQKQRLQRLLDQWGGAYQTMFLGAYQNTLGREHLGVLQLRICAWKCEIVIATSMSNTELVFDDFTAQFQMITHFSRYVLQKDQQIRDSDGSRLQYGMGLIMALFYAATRCRKFLVRREAIAILREWPCTNGIWHSLQAAKVAEWIVRIEEESGGGLEFVPADCRVKLQSLRVTLMKGTIVVECMQSSAGGALEHRRASLTWP</sequence>
<dbReference type="PANTHER" id="PTHR36206:SF12">
    <property type="entry name" value="ASPERCRYPTIN BIOSYNTHESIS CLUSTER-SPECIFIC TRANSCRIPTION REGULATOR ATNN-RELATED"/>
    <property type="match status" value="1"/>
</dbReference>
<accession>A0A395RWK5</accession>
<dbReference type="AlphaFoldDB" id="A0A395RWK5"/>
<dbReference type="InterPro" id="IPR052360">
    <property type="entry name" value="Transcr_Regulatory_Proteins"/>
</dbReference>
<dbReference type="EMBL" id="PXOF01000118">
    <property type="protein sequence ID" value="RGP64199.1"/>
    <property type="molecule type" value="Genomic_DNA"/>
</dbReference>
<keyword evidence="1" id="KW-0479">Metal-binding</keyword>
<evidence type="ECO:0000256" key="4">
    <source>
        <dbReference type="ARBA" id="ARBA00023125"/>
    </source>
</evidence>
<evidence type="ECO:0000313" key="8">
    <source>
        <dbReference type="Proteomes" id="UP000266152"/>
    </source>
</evidence>
<dbReference type="Proteomes" id="UP000266152">
    <property type="component" value="Unassembled WGS sequence"/>
</dbReference>
<reference evidence="7 8" key="1">
    <citation type="journal article" date="2018" name="PLoS Pathog.">
        <title>Evolution of structural diversity of trichothecenes, a family of toxins produced by plant pathogenic and entomopathogenic fungi.</title>
        <authorList>
            <person name="Proctor R.H."/>
            <person name="McCormick S.P."/>
            <person name="Kim H.S."/>
            <person name="Cardoza R.E."/>
            <person name="Stanley A.M."/>
            <person name="Lindo L."/>
            <person name="Kelly A."/>
            <person name="Brown D.W."/>
            <person name="Lee T."/>
            <person name="Vaughan M.M."/>
            <person name="Alexander N.J."/>
            <person name="Busman M."/>
            <person name="Gutierrez S."/>
        </authorList>
    </citation>
    <scope>NUCLEOTIDE SEQUENCE [LARGE SCALE GENOMIC DNA]</scope>
    <source>
        <strain evidence="7 8">NRRL 3299</strain>
    </source>
</reference>
<dbReference type="STRING" id="5514.A0A395RWK5"/>
<evidence type="ECO:0000313" key="7">
    <source>
        <dbReference type="EMBL" id="RGP64199.1"/>
    </source>
</evidence>
<dbReference type="GO" id="GO:0046872">
    <property type="term" value="F:metal ion binding"/>
    <property type="evidence" value="ECO:0007669"/>
    <property type="project" value="UniProtKB-KW"/>
</dbReference>
<keyword evidence="3" id="KW-0805">Transcription regulation</keyword>
<name>A0A395RWK5_FUSSP</name>
<comment type="caution">
    <text evidence="7">The sequence shown here is derived from an EMBL/GenBank/DDBJ whole genome shotgun (WGS) entry which is preliminary data.</text>
</comment>
<keyword evidence="5" id="KW-0804">Transcription</keyword>
<keyword evidence="2" id="KW-0862">Zinc</keyword>
<evidence type="ECO:0000256" key="5">
    <source>
        <dbReference type="ARBA" id="ARBA00023163"/>
    </source>
</evidence>
<evidence type="ECO:0000256" key="6">
    <source>
        <dbReference type="ARBA" id="ARBA00023242"/>
    </source>
</evidence>
<dbReference type="PANTHER" id="PTHR36206">
    <property type="entry name" value="ASPERCRYPTIN BIOSYNTHESIS CLUSTER-SPECIFIC TRANSCRIPTION REGULATOR ATNN-RELATED"/>
    <property type="match status" value="1"/>
</dbReference>
<proteinExistence type="predicted"/>
<evidence type="ECO:0000256" key="1">
    <source>
        <dbReference type="ARBA" id="ARBA00022723"/>
    </source>
</evidence>
<dbReference type="GO" id="GO:0003677">
    <property type="term" value="F:DNA binding"/>
    <property type="evidence" value="ECO:0007669"/>
    <property type="project" value="UniProtKB-KW"/>
</dbReference>
<keyword evidence="4" id="KW-0238">DNA-binding</keyword>
<organism evidence="7 8">
    <name type="scientific">Fusarium sporotrichioides</name>
    <dbReference type="NCBI Taxonomy" id="5514"/>
    <lineage>
        <taxon>Eukaryota</taxon>
        <taxon>Fungi</taxon>
        <taxon>Dikarya</taxon>
        <taxon>Ascomycota</taxon>
        <taxon>Pezizomycotina</taxon>
        <taxon>Sordariomycetes</taxon>
        <taxon>Hypocreomycetidae</taxon>
        <taxon>Hypocreales</taxon>
        <taxon>Nectriaceae</taxon>
        <taxon>Fusarium</taxon>
    </lineage>
</organism>
<keyword evidence="6" id="KW-0539">Nucleus</keyword>
<evidence type="ECO:0000256" key="3">
    <source>
        <dbReference type="ARBA" id="ARBA00023015"/>
    </source>
</evidence>